<protein>
    <submittedName>
        <fullName evidence="1">Uncharacterized protein</fullName>
    </submittedName>
</protein>
<evidence type="ECO:0000313" key="2">
    <source>
        <dbReference type="Proteomes" id="UP000276133"/>
    </source>
</evidence>
<proteinExistence type="predicted"/>
<reference evidence="1 2" key="1">
    <citation type="journal article" date="2018" name="Sci. Rep.">
        <title>Genomic signatures of local adaptation to the degree of environmental predictability in rotifers.</title>
        <authorList>
            <person name="Franch-Gras L."/>
            <person name="Hahn C."/>
            <person name="Garcia-Roger E.M."/>
            <person name="Carmona M.J."/>
            <person name="Serra M."/>
            <person name="Gomez A."/>
        </authorList>
    </citation>
    <scope>NUCLEOTIDE SEQUENCE [LARGE SCALE GENOMIC DNA]</scope>
    <source>
        <strain evidence="1">HYR1</strain>
    </source>
</reference>
<dbReference type="Proteomes" id="UP000276133">
    <property type="component" value="Unassembled WGS sequence"/>
</dbReference>
<gene>
    <name evidence="1" type="ORF">BpHYR1_020474</name>
</gene>
<dbReference type="EMBL" id="REGN01007727">
    <property type="protein sequence ID" value="RNA05426.1"/>
    <property type="molecule type" value="Genomic_DNA"/>
</dbReference>
<dbReference type="AlphaFoldDB" id="A0A3M7Q1V1"/>
<accession>A0A3M7Q1V1</accession>
<sequence>MLENKNIRNLAPGVFLEDGAFKFGADEDPRLKKSFLKSFDGMGKTPGKPGVNLYESASSLLLLSKEIFCPLALYFSSLVKSCIRLNILSATGSLDP</sequence>
<name>A0A3M7Q1V1_BRAPC</name>
<organism evidence="1 2">
    <name type="scientific">Brachionus plicatilis</name>
    <name type="common">Marine rotifer</name>
    <name type="synonym">Brachionus muelleri</name>
    <dbReference type="NCBI Taxonomy" id="10195"/>
    <lineage>
        <taxon>Eukaryota</taxon>
        <taxon>Metazoa</taxon>
        <taxon>Spiralia</taxon>
        <taxon>Gnathifera</taxon>
        <taxon>Rotifera</taxon>
        <taxon>Eurotatoria</taxon>
        <taxon>Monogononta</taxon>
        <taxon>Pseudotrocha</taxon>
        <taxon>Ploima</taxon>
        <taxon>Brachionidae</taxon>
        <taxon>Brachionus</taxon>
    </lineage>
</organism>
<keyword evidence="2" id="KW-1185">Reference proteome</keyword>
<evidence type="ECO:0000313" key="1">
    <source>
        <dbReference type="EMBL" id="RNA05426.1"/>
    </source>
</evidence>
<comment type="caution">
    <text evidence="1">The sequence shown here is derived from an EMBL/GenBank/DDBJ whole genome shotgun (WGS) entry which is preliminary data.</text>
</comment>